<feature type="transmembrane region" description="Helical" evidence="9">
    <location>
        <begin position="214"/>
        <end position="238"/>
    </location>
</feature>
<feature type="region of interest" description="Disordered" evidence="8">
    <location>
        <begin position="730"/>
        <end position="763"/>
    </location>
</feature>
<keyword evidence="7" id="KW-0175">Coiled coil</keyword>
<dbReference type="PROSITE" id="PS50217">
    <property type="entry name" value="BZIP"/>
    <property type="match status" value="1"/>
</dbReference>
<dbReference type="GO" id="GO:0022857">
    <property type="term" value="F:transmembrane transporter activity"/>
    <property type="evidence" value="ECO:0007669"/>
    <property type="project" value="InterPro"/>
</dbReference>
<feature type="transmembrane region" description="Helical" evidence="9">
    <location>
        <begin position="38"/>
        <end position="59"/>
    </location>
</feature>
<evidence type="ECO:0000256" key="1">
    <source>
        <dbReference type="ARBA" id="ARBA00004141"/>
    </source>
</evidence>
<feature type="region of interest" description="Disordered" evidence="8">
    <location>
        <begin position="453"/>
        <end position="497"/>
    </location>
</feature>
<dbReference type="SUPFAM" id="SSF57959">
    <property type="entry name" value="Leucine zipper domain"/>
    <property type="match status" value="1"/>
</dbReference>
<proteinExistence type="inferred from homology"/>
<sequence length="826" mass="88564">MNSRALRLNLADLVSVPPSLTFGMLGPMVYNLTLRDSALVILFFNLFAGTAASCLAVFGPKTGMRQMIHARYSFGRYVVSIPVILNLATLTGFSTIICVIGGQCLSAISSGSVTPTVGIVVLSLLSLLVSFGGFRILHFFETFSFIPALISITIAVGVGGGSLRNQSAPASAASAADILTFGMIMAGYQIPWAAIASDLTTYFDPNVSSWRVFAYTYCGLVSPTVLLMTLGAAIAGALPTNPAWQNGNDAYGVGGILAAMLNDAGGFGKFVVVLQALSLLGNTCGTFYAITLNFQALLPGLIRVPRYVFAVVITAVVIPVAIFAYRDFYASLNNFVSLIAYWSASFVGVIIADHFIIRRGRFASYDPAIWSDAGMLPYGVAAIASSVVSFGLVVPCIQEEWFVGPIAKKTGDIGFESAFALSAIAYVPLRRLEQHLTGRVSMITDAHPRSLRIYSTPASPGSQERSPSVSSWTPPPPPAPQYLASLPTPSNRHSQSLQSLLGSHLDPWWPLTEADHFPLNNCQSASTSCFEDSSFSSNSSLQDSPPWPLPLAEDFSLFDQVQNQDLPAPTPNSAGASAPISPEEPFLDLTVLFPELLHAGPRHHTLQRHDQQGPDISANNTTAFSALCELDMTSLGLRNLGESVDGAIDRLLLQQSGQGLPLHYAGEYLGQSLNKIPSSQLEANPLRQAEVAASCQETAARPASSTIHNTILALPTAGDPAASTLYSTSKYDTRESSASSASGSYKRKRVASPSAEADPDDEDAQVAIKRQRNTLAARKYRQKRVDRIVDLENALEEVKGERDGLKLQLARREAEVEALREMLSRK</sequence>
<evidence type="ECO:0000256" key="9">
    <source>
        <dbReference type="SAM" id="Phobius"/>
    </source>
</evidence>
<evidence type="ECO:0000313" key="11">
    <source>
        <dbReference type="EMBL" id="KZZ93715.1"/>
    </source>
</evidence>
<feature type="transmembrane region" description="Helical" evidence="9">
    <location>
        <begin position="306"/>
        <end position="326"/>
    </location>
</feature>
<evidence type="ECO:0000256" key="5">
    <source>
        <dbReference type="ARBA" id="ARBA00022989"/>
    </source>
</evidence>
<dbReference type="PANTHER" id="PTHR31806">
    <property type="entry name" value="PURINE-CYTOSINE PERMEASE FCY2-RELATED"/>
    <property type="match status" value="1"/>
</dbReference>
<evidence type="ECO:0000256" key="7">
    <source>
        <dbReference type="SAM" id="Coils"/>
    </source>
</evidence>
<organism evidence="11 12">
    <name type="scientific">Moelleriella libera RCEF 2490</name>
    <dbReference type="NCBI Taxonomy" id="1081109"/>
    <lineage>
        <taxon>Eukaryota</taxon>
        <taxon>Fungi</taxon>
        <taxon>Dikarya</taxon>
        <taxon>Ascomycota</taxon>
        <taxon>Pezizomycotina</taxon>
        <taxon>Sordariomycetes</taxon>
        <taxon>Hypocreomycetidae</taxon>
        <taxon>Hypocreales</taxon>
        <taxon>Clavicipitaceae</taxon>
        <taxon>Moelleriella</taxon>
    </lineage>
</organism>
<feature type="compositionally biased region" description="Polar residues" evidence="8">
    <location>
        <begin position="456"/>
        <end position="465"/>
    </location>
</feature>
<evidence type="ECO:0000313" key="12">
    <source>
        <dbReference type="Proteomes" id="UP000078544"/>
    </source>
</evidence>
<dbReference type="Gene3D" id="1.20.5.170">
    <property type="match status" value="1"/>
</dbReference>
<dbReference type="Pfam" id="PF02133">
    <property type="entry name" value="Transp_cyt_pur"/>
    <property type="match status" value="1"/>
</dbReference>
<keyword evidence="3" id="KW-0813">Transport</keyword>
<dbReference type="GO" id="GO:0005886">
    <property type="term" value="C:plasma membrane"/>
    <property type="evidence" value="ECO:0007669"/>
    <property type="project" value="TreeGrafter"/>
</dbReference>
<dbReference type="PANTHER" id="PTHR31806:SF5">
    <property type="entry name" value="PURINE-CYTOSINE PERMEASE FCY21"/>
    <property type="match status" value="1"/>
</dbReference>
<dbReference type="OrthoDB" id="2116389at2759"/>
<dbReference type="PROSITE" id="PS00036">
    <property type="entry name" value="BZIP_BASIC"/>
    <property type="match status" value="1"/>
</dbReference>
<dbReference type="Gene3D" id="1.10.4160.10">
    <property type="entry name" value="Hydantoin permease"/>
    <property type="match status" value="1"/>
</dbReference>
<evidence type="ECO:0000256" key="2">
    <source>
        <dbReference type="ARBA" id="ARBA00008974"/>
    </source>
</evidence>
<feature type="transmembrane region" description="Helical" evidence="9">
    <location>
        <begin position="143"/>
        <end position="163"/>
    </location>
</feature>
<reference evidence="11 12" key="1">
    <citation type="journal article" date="2016" name="Genome Biol. Evol.">
        <title>Divergent and convergent evolution of fungal pathogenicity.</title>
        <authorList>
            <person name="Shang Y."/>
            <person name="Xiao G."/>
            <person name="Zheng P."/>
            <person name="Cen K."/>
            <person name="Zhan S."/>
            <person name="Wang C."/>
        </authorList>
    </citation>
    <scope>NUCLEOTIDE SEQUENCE [LARGE SCALE GENOMIC DNA]</scope>
    <source>
        <strain evidence="11 12">RCEF 2490</strain>
    </source>
</reference>
<dbReference type="AlphaFoldDB" id="A0A168ABE7"/>
<dbReference type="GO" id="GO:0003700">
    <property type="term" value="F:DNA-binding transcription factor activity"/>
    <property type="evidence" value="ECO:0007669"/>
    <property type="project" value="InterPro"/>
</dbReference>
<dbReference type="EMBL" id="AZGY01000012">
    <property type="protein sequence ID" value="KZZ93715.1"/>
    <property type="molecule type" value="Genomic_DNA"/>
</dbReference>
<dbReference type="InterPro" id="IPR026030">
    <property type="entry name" value="Pur-cyt_permease_Fcy2/21/22"/>
</dbReference>
<evidence type="ECO:0000256" key="3">
    <source>
        <dbReference type="ARBA" id="ARBA00022448"/>
    </source>
</evidence>
<dbReference type="STRING" id="1081109.A0A168ABE7"/>
<feature type="coiled-coil region" evidence="7">
    <location>
        <begin position="788"/>
        <end position="822"/>
    </location>
</feature>
<comment type="subcellular location">
    <subcellularLocation>
        <location evidence="1">Membrane</location>
        <topology evidence="1">Multi-pass membrane protein</topology>
    </subcellularLocation>
</comment>
<feature type="domain" description="BZIP" evidence="10">
    <location>
        <begin position="763"/>
        <end position="826"/>
    </location>
</feature>
<evidence type="ECO:0000256" key="8">
    <source>
        <dbReference type="SAM" id="MobiDB-lite"/>
    </source>
</evidence>
<feature type="transmembrane region" description="Helical" evidence="9">
    <location>
        <begin position="175"/>
        <end position="194"/>
    </location>
</feature>
<feature type="transmembrane region" description="Helical" evidence="9">
    <location>
        <begin position="338"/>
        <end position="357"/>
    </location>
</feature>
<feature type="transmembrane region" description="Helical" evidence="9">
    <location>
        <begin position="369"/>
        <end position="393"/>
    </location>
</feature>
<keyword evidence="4 9" id="KW-0812">Transmembrane</keyword>
<accession>A0A168ABE7</accession>
<keyword evidence="6 9" id="KW-0472">Membrane</keyword>
<dbReference type="CDD" id="cd12193">
    <property type="entry name" value="bZIP_GCN4"/>
    <property type="match status" value="1"/>
</dbReference>
<feature type="transmembrane region" description="Helical" evidence="9">
    <location>
        <begin position="273"/>
        <end position="294"/>
    </location>
</feature>
<feature type="compositionally biased region" description="Low complexity" evidence="8">
    <location>
        <begin position="481"/>
        <end position="497"/>
    </location>
</feature>
<name>A0A168ABE7_9HYPO</name>
<keyword evidence="5 9" id="KW-1133">Transmembrane helix</keyword>
<dbReference type="InterPro" id="IPR001248">
    <property type="entry name" value="Pur-cyt_permease"/>
</dbReference>
<gene>
    <name evidence="11" type="ORF">AAL_05431</name>
</gene>
<comment type="caution">
    <text evidence="11">The sequence shown here is derived from an EMBL/GenBank/DDBJ whole genome shotgun (WGS) entry which is preliminary data.</text>
</comment>
<dbReference type="InterPro" id="IPR004827">
    <property type="entry name" value="bZIP"/>
</dbReference>
<dbReference type="InterPro" id="IPR046347">
    <property type="entry name" value="bZIP_sf"/>
</dbReference>
<evidence type="ECO:0000256" key="6">
    <source>
        <dbReference type="ARBA" id="ARBA00023136"/>
    </source>
</evidence>
<feature type="transmembrane region" description="Helical" evidence="9">
    <location>
        <begin position="79"/>
        <end position="105"/>
    </location>
</feature>
<evidence type="ECO:0000259" key="10">
    <source>
        <dbReference type="PROSITE" id="PS50217"/>
    </source>
</evidence>
<comment type="similarity">
    <text evidence="2">Belongs to the purine-cytosine permease (2.A.39) family.</text>
</comment>
<protein>
    <submittedName>
        <fullName evidence="11">Purine-cytosine permease FCY22</fullName>
    </submittedName>
</protein>
<dbReference type="Proteomes" id="UP000078544">
    <property type="component" value="Unassembled WGS sequence"/>
</dbReference>
<keyword evidence="12" id="KW-1185">Reference proteome</keyword>
<feature type="transmembrane region" description="Helical" evidence="9">
    <location>
        <begin position="117"/>
        <end position="137"/>
    </location>
</feature>
<evidence type="ECO:0000256" key="4">
    <source>
        <dbReference type="ARBA" id="ARBA00022692"/>
    </source>
</evidence>
<dbReference type="SMART" id="SM00338">
    <property type="entry name" value="BRLZ"/>
    <property type="match status" value="1"/>
</dbReference>